<sequence>MGLCSEWFKITLLWNECLAGFKDAAIASGAGEARLKSRSQKQAASVNNKGKLPCEPSTSFRLLDE</sequence>
<keyword evidence="3" id="KW-1185">Reference proteome</keyword>
<gene>
    <name evidence="2" type="ORF">DCAR_0416382</name>
</gene>
<feature type="region of interest" description="Disordered" evidence="1">
    <location>
        <begin position="39"/>
        <end position="65"/>
    </location>
</feature>
<dbReference type="Gramene" id="KZM80169">
    <property type="protein sequence ID" value="KZM80169"/>
    <property type="gene ID" value="DCAR_000116"/>
</dbReference>
<dbReference type="EMBL" id="CP093346">
    <property type="protein sequence ID" value="WOG97043.1"/>
    <property type="molecule type" value="Genomic_DNA"/>
</dbReference>
<reference evidence="2" key="1">
    <citation type="journal article" date="2016" name="Nat. Genet.">
        <title>A high-quality carrot genome assembly provides new insights into carotenoid accumulation and asterid genome evolution.</title>
        <authorList>
            <person name="Iorizzo M."/>
            <person name="Ellison S."/>
            <person name="Senalik D."/>
            <person name="Zeng P."/>
            <person name="Satapoomin P."/>
            <person name="Huang J."/>
            <person name="Bowman M."/>
            <person name="Iovene M."/>
            <person name="Sanseverino W."/>
            <person name="Cavagnaro P."/>
            <person name="Yildiz M."/>
            <person name="Macko-Podgorni A."/>
            <person name="Moranska E."/>
            <person name="Grzebelus E."/>
            <person name="Grzebelus D."/>
            <person name="Ashrafi H."/>
            <person name="Zheng Z."/>
            <person name="Cheng S."/>
            <person name="Spooner D."/>
            <person name="Van Deynze A."/>
            <person name="Simon P."/>
        </authorList>
    </citation>
    <scope>NUCLEOTIDE SEQUENCE</scope>
    <source>
        <tissue evidence="2">Leaf</tissue>
    </source>
</reference>
<evidence type="ECO:0000256" key="1">
    <source>
        <dbReference type="SAM" id="MobiDB-lite"/>
    </source>
</evidence>
<evidence type="ECO:0000313" key="2">
    <source>
        <dbReference type="EMBL" id="WOG97043.1"/>
    </source>
</evidence>
<feature type="compositionally biased region" description="Polar residues" evidence="1">
    <location>
        <begin position="56"/>
        <end position="65"/>
    </location>
</feature>
<organism evidence="2 3">
    <name type="scientific">Daucus carota subsp. sativus</name>
    <name type="common">Carrot</name>
    <dbReference type="NCBI Taxonomy" id="79200"/>
    <lineage>
        <taxon>Eukaryota</taxon>
        <taxon>Viridiplantae</taxon>
        <taxon>Streptophyta</taxon>
        <taxon>Embryophyta</taxon>
        <taxon>Tracheophyta</taxon>
        <taxon>Spermatophyta</taxon>
        <taxon>Magnoliopsida</taxon>
        <taxon>eudicotyledons</taxon>
        <taxon>Gunneridae</taxon>
        <taxon>Pentapetalae</taxon>
        <taxon>asterids</taxon>
        <taxon>campanulids</taxon>
        <taxon>Apiales</taxon>
        <taxon>Apiaceae</taxon>
        <taxon>Apioideae</taxon>
        <taxon>Scandiceae</taxon>
        <taxon>Daucinae</taxon>
        <taxon>Daucus</taxon>
        <taxon>Daucus sect. Daucus</taxon>
    </lineage>
</organism>
<dbReference type="Proteomes" id="UP000077755">
    <property type="component" value="Chromosome 4"/>
</dbReference>
<accession>A0A175Y9F4</accession>
<name>A0A175Y9F4_DAUCS</name>
<proteinExistence type="predicted"/>
<dbReference type="AlphaFoldDB" id="A0A175Y9F4"/>
<evidence type="ECO:0000313" key="3">
    <source>
        <dbReference type="Proteomes" id="UP000077755"/>
    </source>
</evidence>
<reference evidence="2" key="2">
    <citation type="submission" date="2022-03" db="EMBL/GenBank/DDBJ databases">
        <title>Draft title - Genomic analysis of global carrot germplasm unveils the trajectory of domestication and the origin of high carotenoid orange carrot.</title>
        <authorList>
            <person name="Iorizzo M."/>
            <person name="Ellison S."/>
            <person name="Senalik D."/>
            <person name="Macko-Podgorni A."/>
            <person name="Grzebelus D."/>
            <person name="Bostan H."/>
            <person name="Rolling W."/>
            <person name="Curaba J."/>
            <person name="Simon P."/>
        </authorList>
    </citation>
    <scope>NUCLEOTIDE SEQUENCE</scope>
    <source>
        <tissue evidence="2">Leaf</tissue>
    </source>
</reference>
<protein>
    <submittedName>
        <fullName evidence="2">Uncharacterized protein</fullName>
    </submittedName>
</protein>